<dbReference type="Pfam" id="PF06745">
    <property type="entry name" value="ATPase"/>
    <property type="match status" value="1"/>
</dbReference>
<evidence type="ECO:0000259" key="3">
    <source>
        <dbReference type="Pfam" id="PF06745"/>
    </source>
</evidence>
<dbReference type="Gene3D" id="3.40.50.300">
    <property type="entry name" value="P-loop containing nucleotide triphosphate hydrolases"/>
    <property type="match status" value="1"/>
</dbReference>
<keyword evidence="1" id="KW-0547">Nucleotide-binding</keyword>
<dbReference type="InterPro" id="IPR027417">
    <property type="entry name" value="P-loop_NTPase"/>
</dbReference>
<accession>A0A0N8PRC7</accession>
<name>A0A0N8PRC7_9CHLR</name>
<comment type="caution">
    <text evidence="4">The sequence shown here is derived from an EMBL/GenBank/DDBJ whole genome shotgun (WGS) entry which is preliminary data.</text>
</comment>
<feature type="non-terminal residue" evidence="4">
    <location>
        <position position="196"/>
    </location>
</feature>
<sequence length="196" mass="21049">MTSENVIFPTGISGLDNILGGGLDRPSLAAIIGPPGAGKTVLASNIVFNAARLGMKAIVITSFSEGVEQYIRHMRSFGFFDAALLNQSIQLFTLESLLTTADTSPALTLTRAIRTIGANIVLLDGFQGTSPLLSSDHSSREMLSTLAIQIRYLNTTLVTTIAGEVRSPSFHNEMTVADMAIGLNFTIEGRRHRRLL</sequence>
<keyword evidence="2" id="KW-0067">ATP-binding</keyword>
<reference evidence="4 5" key="1">
    <citation type="submission" date="2015-09" db="EMBL/GenBank/DDBJ databases">
        <title>Draft genome sequence of Kouleothrix aurantiaca JCM 19913.</title>
        <authorList>
            <person name="Hemp J."/>
        </authorList>
    </citation>
    <scope>NUCLEOTIDE SEQUENCE [LARGE SCALE GENOMIC DNA]</scope>
    <source>
        <strain evidence="4 5">COM-B</strain>
    </source>
</reference>
<organism evidence="4 5">
    <name type="scientific">Kouleothrix aurantiaca</name>
    <dbReference type="NCBI Taxonomy" id="186479"/>
    <lineage>
        <taxon>Bacteria</taxon>
        <taxon>Bacillati</taxon>
        <taxon>Chloroflexota</taxon>
        <taxon>Chloroflexia</taxon>
        <taxon>Chloroflexales</taxon>
        <taxon>Roseiflexineae</taxon>
        <taxon>Roseiflexaceae</taxon>
        <taxon>Kouleothrix</taxon>
    </lineage>
</organism>
<dbReference type="AlphaFoldDB" id="A0A0N8PRC7"/>
<dbReference type="EMBL" id="LJCR01001892">
    <property type="protein sequence ID" value="KPV49557.1"/>
    <property type="molecule type" value="Genomic_DNA"/>
</dbReference>
<dbReference type="Proteomes" id="UP000050509">
    <property type="component" value="Unassembled WGS sequence"/>
</dbReference>
<dbReference type="GO" id="GO:0005524">
    <property type="term" value="F:ATP binding"/>
    <property type="evidence" value="ECO:0007669"/>
    <property type="project" value="UniProtKB-KW"/>
</dbReference>
<dbReference type="PANTHER" id="PTHR43637">
    <property type="entry name" value="UPF0273 PROTEIN TM_0370"/>
    <property type="match status" value="1"/>
</dbReference>
<proteinExistence type="predicted"/>
<keyword evidence="5" id="KW-1185">Reference proteome</keyword>
<evidence type="ECO:0000256" key="2">
    <source>
        <dbReference type="ARBA" id="ARBA00022840"/>
    </source>
</evidence>
<protein>
    <recommendedName>
        <fullName evidence="3">KaiC-like domain-containing protein</fullName>
    </recommendedName>
</protein>
<evidence type="ECO:0000256" key="1">
    <source>
        <dbReference type="ARBA" id="ARBA00022741"/>
    </source>
</evidence>
<dbReference type="SUPFAM" id="SSF52540">
    <property type="entry name" value="P-loop containing nucleoside triphosphate hydrolases"/>
    <property type="match status" value="1"/>
</dbReference>
<evidence type="ECO:0000313" key="4">
    <source>
        <dbReference type="EMBL" id="KPV49557.1"/>
    </source>
</evidence>
<evidence type="ECO:0000313" key="5">
    <source>
        <dbReference type="Proteomes" id="UP000050509"/>
    </source>
</evidence>
<feature type="domain" description="KaiC-like" evidence="3">
    <location>
        <begin position="9"/>
        <end position="194"/>
    </location>
</feature>
<gene>
    <name evidence="4" type="ORF">SE17_31935</name>
</gene>
<dbReference type="InterPro" id="IPR014774">
    <property type="entry name" value="KaiC-like_dom"/>
</dbReference>